<evidence type="ECO:0000256" key="2">
    <source>
        <dbReference type="ARBA" id="ARBA00022691"/>
    </source>
</evidence>
<dbReference type="InterPro" id="IPR026669">
    <property type="entry name" value="Arsenite_MeTrfase-like"/>
</dbReference>
<evidence type="ECO:0000313" key="10">
    <source>
        <dbReference type="EMBL" id="RJG12593.1"/>
    </source>
</evidence>
<name>A0A418XJD5_9PSED</name>
<evidence type="ECO:0000256" key="3">
    <source>
        <dbReference type="ARBA" id="ARBA00034487"/>
    </source>
</evidence>
<dbReference type="Gene3D" id="3.40.50.150">
    <property type="entry name" value="Vaccinia Virus protein VP39"/>
    <property type="match status" value="1"/>
</dbReference>
<protein>
    <recommendedName>
        <fullName evidence="5">Arsenite methyltransferase</fullName>
        <ecNumber evidence="4">2.1.1.137</ecNumber>
    </recommendedName>
</protein>
<organism evidence="10 11">
    <name type="scientific">Pseudomonas cavernicola</name>
    <dbReference type="NCBI Taxonomy" id="2320866"/>
    <lineage>
        <taxon>Bacteria</taxon>
        <taxon>Pseudomonadati</taxon>
        <taxon>Pseudomonadota</taxon>
        <taxon>Gammaproteobacteria</taxon>
        <taxon>Pseudomonadales</taxon>
        <taxon>Pseudomonadaceae</taxon>
        <taxon>Pseudomonas</taxon>
    </lineage>
</organism>
<feature type="domain" description="Methyltransferase" evidence="9">
    <location>
        <begin position="61"/>
        <end position="215"/>
    </location>
</feature>
<keyword evidence="11" id="KW-1185">Reference proteome</keyword>
<sequence length="347" mass="38221">MHSEVKTYYGQTLQSSADLQTSACCTATPPPEHLQRILCRLHPEVLSRYYGCGLIAPEALDGCQVLDLGCGAGRDAYCLSALVGEQGGVTGIDMTPEQLAVARRHQQFHAEAFGHGRSNLRFIEGEIEYLDSLGLAAEQFDVLVSNCVINLVPDKTRVLREAWRVLKAGGELYFSDVYADRRVPAELAADPELYGECLAGALYWGDFLRLAKAAGFADPRLVEDRPIQLNNPQIAARIGHIRFFSATYRLFKLEALESACEDYGQAVIYKGGILHHSQMFVLDKHHRIESGKVFPVCGNTYRMLKESRFAAHFEFIGDFATHYGLFEGCGSAIPFDSQVAGQAAACC</sequence>
<keyword evidence="2" id="KW-0949">S-adenosyl-L-methionine</keyword>
<dbReference type="OrthoDB" id="9791837at2"/>
<dbReference type="EC" id="2.1.1.137" evidence="4"/>
<comment type="catalytic activity">
    <reaction evidence="7">
        <text>arsenic triglutathione + 2 [thioredoxin]-dithiol + 2 S-adenosyl-L-methionine + H2O = dimethylarsinous acid + 2 [thioredoxin]-disulfide + 3 glutathione + 2 S-adenosyl-L-homocysteine + 2 H(+)</text>
        <dbReference type="Rhea" id="RHEA:69464"/>
        <dbReference type="Rhea" id="RHEA-COMP:10698"/>
        <dbReference type="Rhea" id="RHEA-COMP:10700"/>
        <dbReference type="ChEBI" id="CHEBI:15377"/>
        <dbReference type="ChEBI" id="CHEBI:15378"/>
        <dbReference type="ChEBI" id="CHEBI:23808"/>
        <dbReference type="ChEBI" id="CHEBI:29950"/>
        <dbReference type="ChEBI" id="CHEBI:50058"/>
        <dbReference type="ChEBI" id="CHEBI:57856"/>
        <dbReference type="ChEBI" id="CHEBI:57925"/>
        <dbReference type="ChEBI" id="CHEBI:59789"/>
        <dbReference type="ChEBI" id="CHEBI:183640"/>
        <dbReference type="EC" id="2.1.1.137"/>
    </reaction>
</comment>
<evidence type="ECO:0000256" key="7">
    <source>
        <dbReference type="ARBA" id="ARBA00047943"/>
    </source>
</evidence>
<dbReference type="Gene3D" id="3.40.5.100">
    <property type="match status" value="1"/>
</dbReference>
<keyword evidence="1 10" id="KW-0808">Transferase</keyword>
<dbReference type="EMBL" id="QYUR01000002">
    <property type="protein sequence ID" value="RJG12593.1"/>
    <property type="molecule type" value="Genomic_DNA"/>
</dbReference>
<evidence type="ECO:0000256" key="6">
    <source>
        <dbReference type="ARBA" id="ARBA00047941"/>
    </source>
</evidence>
<proteinExistence type="inferred from homology"/>
<keyword evidence="10" id="KW-0489">Methyltransferase</keyword>
<dbReference type="SUPFAM" id="SSF53335">
    <property type="entry name" value="S-adenosyl-L-methionine-dependent methyltransferases"/>
    <property type="match status" value="1"/>
</dbReference>
<reference evidence="10 11" key="1">
    <citation type="submission" date="2018-09" db="EMBL/GenBank/DDBJ databases">
        <authorList>
            <person name="Zhu H."/>
        </authorList>
    </citation>
    <scope>NUCLEOTIDE SEQUENCE [LARGE SCALE GENOMIC DNA]</scope>
    <source>
        <strain evidence="10 11">K1S02-6</strain>
    </source>
</reference>
<dbReference type="CDD" id="cd02440">
    <property type="entry name" value="AdoMet_MTases"/>
    <property type="match status" value="1"/>
</dbReference>
<gene>
    <name evidence="10" type="ORF">D3879_04710</name>
</gene>
<dbReference type="InterPro" id="IPR025714">
    <property type="entry name" value="Methyltranfer_dom"/>
</dbReference>
<comment type="similarity">
    <text evidence="3">Belongs to the methyltransferase superfamily. Arsenite methyltransferase family.</text>
</comment>
<dbReference type="Proteomes" id="UP000284021">
    <property type="component" value="Unassembled WGS sequence"/>
</dbReference>
<dbReference type="AlphaFoldDB" id="A0A418XJD5"/>
<comment type="catalytic activity">
    <reaction evidence="8">
        <text>arsenic triglutathione + 3 [thioredoxin]-dithiol + 3 S-adenosyl-L-methionine = trimethylarsine + 3 [thioredoxin]-disulfide + 3 glutathione + 3 S-adenosyl-L-homocysteine + 3 H(+)</text>
        <dbReference type="Rhea" id="RHEA:69432"/>
        <dbReference type="Rhea" id="RHEA-COMP:10698"/>
        <dbReference type="Rhea" id="RHEA-COMP:10700"/>
        <dbReference type="ChEBI" id="CHEBI:15378"/>
        <dbReference type="ChEBI" id="CHEBI:27130"/>
        <dbReference type="ChEBI" id="CHEBI:29950"/>
        <dbReference type="ChEBI" id="CHEBI:50058"/>
        <dbReference type="ChEBI" id="CHEBI:57856"/>
        <dbReference type="ChEBI" id="CHEBI:57925"/>
        <dbReference type="ChEBI" id="CHEBI:59789"/>
        <dbReference type="ChEBI" id="CHEBI:183640"/>
        <dbReference type="EC" id="2.1.1.137"/>
    </reaction>
</comment>
<comment type="caution">
    <text evidence="10">The sequence shown here is derived from an EMBL/GenBank/DDBJ whole genome shotgun (WGS) entry which is preliminary data.</text>
</comment>
<dbReference type="RefSeq" id="WP_119952919.1">
    <property type="nucleotide sequence ID" value="NZ_QYUR01000002.1"/>
</dbReference>
<dbReference type="Pfam" id="PF13847">
    <property type="entry name" value="Methyltransf_31"/>
    <property type="match status" value="1"/>
</dbReference>
<dbReference type="GO" id="GO:0032259">
    <property type="term" value="P:methylation"/>
    <property type="evidence" value="ECO:0007669"/>
    <property type="project" value="UniProtKB-KW"/>
</dbReference>
<evidence type="ECO:0000256" key="8">
    <source>
        <dbReference type="ARBA" id="ARBA00048428"/>
    </source>
</evidence>
<evidence type="ECO:0000256" key="1">
    <source>
        <dbReference type="ARBA" id="ARBA00022679"/>
    </source>
</evidence>
<dbReference type="PANTHER" id="PTHR43675:SF8">
    <property type="entry name" value="ARSENITE METHYLTRANSFERASE"/>
    <property type="match status" value="1"/>
</dbReference>
<evidence type="ECO:0000256" key="4">
    <source>
        <dbReference type="ARBA" id="ARBA00034521"/>
    </source>
</evidence>
<dbReference type="InterPro" id="IPR029063">
    <property type="entry name" value="SAM-dependent_MTases_sf"/>
</dbReference>
<comment type="catalytic activity">
    <reaction evidence="6">
        <text>arsenic triglutathione + [thioredoxin]-dithiol + S-adenosyl-L-methionine + 2 H2O = methylarsonous acid + [thioredoxin]-disulfide + 3 glutathione + S-adenosyl-L-homocysteine + H(+)</text>
        <dbReference type="Rhea" id="RHEA:69460"/>
        <dbReference type="Rhea" id="RHEA-COMP:10698"/>
        <dbReference type="Rhea" id="RHEA-COMP:10700"/>
        <dbReference type="ChEBI" id="CHEBI:15377"/>
        <dbReference type="ChEBI" id="CHEBI:15378"/>
        <dbReference type="ChEBI" id="CHEBI:17826"/>
        <dbReference type="ChEBI" id="CHEBI:29950"/>
        <dbReference type="ChEBI" id="CHEBI:50058"/>
        <dbReference type="ChEBI" id="CHEBI:57856"/>
        <dbReference type="ChEBI" id="CHEBI:57925"/>
        <dbReference type="ChEBI" id="CHEBI:59789"/>
        <dbReference type="ChEBI" id="CHEBI:183640"/>
        <dbReference type="EC" id="2.1.1.137"/>
    </reaction>
</comment>
<evidence type="ECO:0000259" key="9">
    <source>
        <dbReference type="Pfam" id="PF13847"/>
    </source>
</evidence>
<evidence type="ECO:0000313" key="11">
    <source>
        <dbReference type="Proteomes" id="UP000284021"/>
    </source>
</evidence>
<evidence type="ECO:0000256" key="5">
    <source>
        <dbReference type="ARBA" id="ARBA00034545"/>
    </source>
</evidence>
<dbReference type="GO" id="GO:0030791">
    <property type="term" value="F:arsenite methyltransferase activity"/>
    <property type="evidence" value="ECO:0007669"/>
    <property type="project" value="UniProtKB-EC"/>
</dbReference>
<accession>A0A418XJD5</accession>
<dbReference type="PANTHER" id="PTHR43675">
    <property type="entry name" value="ARSENITE METHYLTRANSFERASE"/>
    <property type="match status" value="1"/>
</dbReference>